<dbReference type="GO" id="GO:0046872">
    <property type="term" value="F:metal ion binding"/>
    <property type="evidence" value="ECO:0007669"/>
    <property type="project" value="UniProtKB-KW"/>
</dbReference>
<keyword evidence="8" id="KW-0482">Metalloprotease</keyword>
<comment type="subcellular location">
    <subcellularLocation>
        <location evidence="2">Cell membrane</location>
        <topology evidence="2">Single-pass type II membrane protein</topology>
    </subcellularLocation>
</comment>
<proteinExistence type="inferred from homology"/>
<evidence type="ECO:0000256" key="1">
    <source>
        <dbReference type="ARBA" id="ARBA00001947"/>
    </source>
</evidence>
<feature type="domain" description="Peptidase M13 C-terminal" evidence="10">
    <location>
        <begin position="536"/>
        <end position="741"/>
    </location>
</feature>
<dbReference type="PANTHER" id="PTHR11733">
    <property type="entry name" value="ZINC METALLOPROTEASE FAMILY M13 NEPRILYSIN-RELATED"/>
    <property type="match status" value="1"/>
</dbReference>
<evidence type="ECO:0000259" key="11">
    <source>
        <dbReference type="Pfam" id="PF05649"/>
    </source>
</evidence>
<evidence type="ECO:0000259" key="10">
    <source>
        <dbReference type="Pfam" id="PF01431"/>
    </source>
</evidence>
<keyword evidence="9" id="KW-0732">Signal</keyword>
<dbReference type="CDD" id="cd08662">
    <property type="entry name" value="M13"/>
    <property type="match status" value="1"/>
</dbReference>
<dbReference type="Proteomes" id="UP001107558">
    <property type="component" value="Chromosome 3"/>
</dbReference>
<evidence type="ECO:0000256" key="6">
    <source>
        <dbReference type="ARBA" id="ARBA00022801"/>
    </source>
</evidence>
<evidence type="ECO:0000313" key="12">
    <source>
        <dbReference type="EMBL" id="KAG5671200.1"/>
    </source>
</evidence>
<dbReference type="PRINTS" id="PR00786">
    <property type="entry name" value="NEPRILYSIN"/>
</dbReference>
<keyword evidence="6" id="KW-0378">Hydrolase</keyword>
<evidence type="ECO:0000256" key="8">
    <source>
        <dbReference type="ARBA" id="ARBA00023049"/>
    </source>
</evidence>
<evidence type="ECO:0008006" key="14">
    <source>
        <dbReference type="Google" id="ProtNLM"/>
    </source>
</evidence>
<dbReference type="Pfam" id="PF05649">
    <property type="entry name" value="Peptidase_M13_N"/>
    <property type="match status" value="1"/>
</dbReference>
<protein>
    <recommendedName>
        <fullName evidence="14">Neprilysin</fullName>
    </recommendedName>
</protein>
<dbReference type="AlphaFoldDB" id="A0A9J6BNB5"/>
<dbReference type="Pfam" id="PF01431">
    <property type="entry name" value="Peptidase_M13"/>
    <property type="match status" value="1"/>
</dbReference>
<feature type="chain" id="PRO_5039940153" description="Neprilysin" evidence="9">
    <location>
        <begin position="24"/>
        <end position="742"/>
    </location>
</feature>
<comment type="caution">
    <text evidence="12">The sequence shown here is derived from an EMBL/GenBank/DDBJ whole genome shotgun (WGS) entry which is preliminary data.</text>
</comment>
<dbReference type="SUPFAM" id="SSF55486">
    <property type="entry name" value="Metalloproteases ('zincins'), catalytic domain"/>
    <property type="match status" value="1"/>
</dbReference>
<evidence type="ECO:0000256" key="9">
    <source>
        <dbReference type="SAM" id="SignalP"/>
    </source>
</evidence>
<keyword evidence="7" id="KW-0862">Zinc</keyword>
<sequence>MAKFLSKFLLLLCMLVFCSITNALPPPSPEEIREELPKVIAKVAEKAETIKNKLHVCIENAKVCVTPGCIHAASDILKKMDQTVDPCDDFYKFSCGQFLENTKIPDEKIFVNTFSIVGDDLQEKLKSIITAPIEDNEIEPFKMVKKLYLACMNETFIEKRALQPLIDLHNKLNGWPVVKGEDWDDSKRTWQNAVKILRELGYSTDFIIDFSVSTDLKNSTRRIIDIDQTDFGLNIEYLLKGLNDSVVEAYLNYMIDVAVMFGADKKRAEKEMKEALEFEIELAKISLTNDKRRDAEAFYNPITIKDLKVKHPYVDWLEYFNNLMPESTKVTEDEVILISVPSFFNQLGELLEKTPKRTIANYLNWRMTEYSAKYLTAALRKRQLQYNAAISGQEEQEPRWKECIDLTSTSLPTALSALYVRQYFKHDSKVNALKMVEAIKNEFVKILQKVPWMSEKTRDLALEKVKAMLTLIGHPDELEDDNKLKEFYKTVSVDDEKYLESVLSINRFDTDREFKKLREKVNKTDWINLSKQAQVNAFYSSVENSIKFPAGIMQGQFYTLGRPEYMNYAAIGSIIGHEITHGFDDRGRQFDTDGNLIDWWEEETKQAYLEKANCIIEQYANFTEPVTGLNLNGIKTQGENIADNGGIKEAYLAYQNYVKENGPEGKLPGLDYNTDQLFFISYAQTWCSAYRPATLKAIIIAVNHAPSRFRVLGPLSNLEEFSKVFNCPLGTTMNPVDKCEVW</sequence>
<dbReference type="InterPro" id="IPR042089">
    <property type="entry name" value="Peptidase_M13_dom_2"/>
</dbReference>
<evidence type="ECO:0000256" key="7">
    <source>
        <dbReference type="ARBA" id="ARBA00022833"/>
    </source>
</evidence>
<dbReference type="InterPro" id="IPR024079">
    <property type="entry name" value="MetalloPept_cat_dom_sf"/>
</dbReference>
<name>A0A9J6BNB5_POLVA</name>
<dbReference type="InterPro" id="IPR000718">
    <property type="entry name" value="Peptidase_M13"/>
</dbReference>
<dbReference type="GO" id="GO:0016485">
    <property type="term" value="P:protein processing"/>
    <property type="evidence" value="ECO:0007669"/>
    <property type="project" value="TreeGrafter"/>
</dbReference>
<dbReference type="InterPro" id="IPR018497">
    <property type="entry name" value="Peptidase_M13_C"/>
</dbReference>
<dbReference type="OrthoDB" id="6475849at2759"/>
<dbReference type="EMBL" id="JADBJN010000003">
    <property type="protein sequence ID" value="KAG5671200.1"/>
    <property type="molecule type" value="Genomic_DNA"/>
</dbReference>
<dbReference type="GO" id="GO:0004222">
    <property type="term" value="F:metalloendopeptidase activity"/>
    <property type="evidence" value="ECO:0007669"/>
    <property type="project" value="InterPro"/>
</dbReference>
<organism evidence="12 13">
    <name type="scientific">Polypedilum vanderplanki</name>
    <name type="common">Sleeping chironomid midge</name>
    <dbReference type="NCBI Taxonomy" id="319348"/>
    <lineage>
        <taxon>Eukaryota</taxon>
        <taxon>Metazoa</taxon>
        <taxon>Ecdysozoa</taxon>
        <taxon>Arthropoda</taxon>
        <taxon>Hexapoda</taxon>
        <taxon>Insecta</taxon>
        <taxon>Pterygota</taxon>
        <taxon>Neoptera</taxon>
        <taxon>Endopterygota</taxon>
        <taxon>Diptera</taxon>
        <taxon>Nematocera</taxon>
        <taxon>Chironomoidea</taxon>
        <taxon>Chironomidae</taxon>
        <taxon>Chironominae</taxon>
        <taxon>Polypedilum</taxon>
        <taxon>Polypedilum</taxon>
    </lineage>
</organism>
<accession>A0A9J6BNB5</accession>
<reference evidence="12" key="1">
    <citation type="submission" date="2021-03" db="EMBL/GenBank/DDBJ databases">
        <title>Chromosome level genome of the anhydrobiotic midge Polypedilum vanderplanki.</title>
        <authorList>
            <person name="Yoshida Y."/>
            <person name="Kikawada T."/>
            <person name="Gusev O."/>
        </authorList>
    </citation>
    <scope>NUCLEOTIDE SEQUENCE</scope>
    <source>
        <strain evidence="12">NIAS01</strain>
        <tissue evidence="12">Whole body or cell culture</tissue>
    </source>
</reference>
<evidence type="ECO:0000256" key="4">
    <source>
        <dbReference type="ARBA" id="ARBA00022670"/>
    </source>
</evidence>
<dbReference type="Gene3D" id="3.40.390.10">
    <property type="entry name" value="Collagenase (Catalytic Domain)"/>
    <property type="match status" value="1"/>
</dbReference>
<keyword evidence="13" id="KW-1185">Reference proteome</keyword>
<dbReference type="GO" id="GO:0005886">
    <property type="term" value="C:plasma membrane"/>
    <property type="evidence" value="ECO:0007669"/>
    <property type="project" value="UniProtKB-SubCell"/>
</dbReference>
<comment type="similarity">
    <text evidence="3">Belongs to the peptidase M13 family.</text>
</comment>
<feature type="signal peptide" evidence="9">
    <location>
        <begin position="1"/>
        <end position="23"/>
    </location>
</feature>
<dbReference type="PANTHER" id="PTHR11733:SF224">
    <property type="entry name" value="NEPRILYSIN-2"/>
    <property type="match status" value="1"/>
</dbReference>
<evidence type="ECO:0000256" key="3">
    <source>
        <dbReference type="ARBA" id="ARBA00007357"/>
    </source>
</evidence>
<evidence type="ECO:0000256" key="2">
    <source>
        <dbReference type="ARBA" id="ARBA00004401"/>
    </source>
</evidence>
<dbReference type="Gene3D" id="1.10.1380.10">
    <property type="entry name" value="Neutral endopeptidase , domain2"/>
    <property type="match status" value="1"/>
</dbReference>
<keyword evidence="5" id="KW-0479">Metal-binding</keyword>
<dbReference type="PROSITE" id="PS51885">
    <property type="entry name" value="NEPRILYSIN"/>
    <property type="match status" value="1"/>
</dbReference>
<evidence type="ECO:0000313" key="13">
    <source>
        <dbReference type="Proteomes" id="UP001107558"/>
    </source>
</evidence>
<dbReference type="InterPro" id="IPR008753">
    <property type="entry name" value="Peptidase_M13_N"/>
</dbReference>
<keyword evidence="4" id="KW-0645">Protease</keyword>
<comment type="cofactor">
    <cofactor evidence="1">
        <name>Zn(2+)</name>
        <dbReference type="ChEBI" id="CHEBI:29105"/>
    </cofactor>
</comment>
<evidence type="ECO:0000256" key="5">
    <source>
        <dbReference type="ARBA" id="ARBA00022723"/>
    </source>
</evidence>
<feature type="domain" description="Peptidase M13 N-terminal" evidence="11">
    <location>
        <begin position="86"/>
        <end position="475"/>
    </location>
</feature>
<gene>
    <name evidence="12" type="ORF">PVAND_001411</name>
</gene>